<dbReference type="PANTHER" id="PTHR22916:SF67">
    <property type="entry name" value="COLANIC ACID BIOSYNTHESIS GLYCOSYL TRANSFERASE WCAE-RELATED"/>
    <property type="match status" value="1"/>
</dbReference>
<evidence type="ECO:0000313" key="3">
    <source>
        <dbReference type="Proteomes" id="UP000681315"/>
    </source>
</evidence>
<feature type="domain" description="Glycosyltransferase 2-like" evidence="1">
    <location>
        <begin position="10"/>
        <end position="152"/>
    </location>
</feature>
<name>A0ABS3SM16_9FLAO</name>
<proteinExistence type="predicted"/>
<dbReference type="Gene3D" id="3.90.550.10">
    <property type="entry name" value="Spore Coat Polysaccharide Biosynthesis Protein SpsA, Chain A"/>
    <property type="match status" value="1"/>
</dbReference>
<dbReference type="InterPro" id="IPR001173">
    <property type="entry name" value="Glyco_trans_2-like"/>
</dbReference>
<comment type="caution">
    <text evidence="2">The sequence shown here is derived from an EMBL/GenBank/DDBJ whole genome shotgun (WGS) entry which is preliminary data.</text>
</comment>
<dbReference type="EMBL" id="JAGEVG010000001">
    <property type="protein sequence ID" value="MBO3096744.1"/>
    <property type="molecule type" value="Genomic_DNA"/>
</dbReference>
<accession>A0ABS3SM16</accession>
<reference evidence="2 3" key="1">
    <citation type="submission" date="2021-03" db="EMBL/GenBank/DDBJ databases">
        <title>Gelidibacter sp. nov., isolated from costal sediment.</title>
        <authorList>
            <person name="Lun K.-Y."/>
        </authorList>
    </citation>
    <scope>NUCLEOTIDE SEQUENCE [LARGE SCALE GENOMIC DNA]</scope>
    <source>
        <strain evidence="2 3">DF109</strain>
    </source>
</reference>
<dbReference type="InterPro" id="IPR029044">
    <property type="entry name" value="Nucleotide-diphossugar_trans"/>
</dbReference>
<dbReference type="Proteomes" id="UP000681315">
    <property type="component" value="Unassembled WGS sequence"/>
</dbReference>
<organism evidence="2 3">
    <name type="scientific">Gelidibacter pelagius</name>
    <dbReference type="NCBI Taxonomy" id="2819985"/>
    <lineage>
        <taxon>Bacteria</taxon>
        <taxon>Pseudomonadati</taxon>
        <taxon>Bacteroidota</taxon>
        <taxon>Flavobacteriia</taxon>
        <taxon>Flavobacteriales</taxon>
        <taxon>Flavobacteriaceae</taxon>
        <taxon>Gelidibacter</taxon>
    </lineage>
</organism>
<evidence type="ECO:0000259" key="1">
    <source>
        <dbReference type="Pfam" id="PF00535"/>
    </source>
</evidence>
<dbReference type="PANTHER" id="PTHR22916">
    <property type="entry name" value="GLYCOSYLTRANSFERASE"/>
    <property type="match status" value="1"/>
</dbReference>
<keyword evidence="3" id="KW-1185">Reference proteome</keyword>
<gene>
    <name evidence="2" type="ORF">J4051_00560</name>
</gene>
<dbReference type="CDD" id="cd06433">
    <property type="entry name" value="GT_2_WfgS_like"/>
    <property type="match status" value="1"/>
</dbReference>
<evidence type="ECO:0000313" key="2">
    <source>
        <dbReference type="EMBL" id="MBO3096744.1"/>
    </source>
</evidence>
<sequence length="251" mass="29086">MNRDEELLVSVITVVFNGEDYLQQTIDSVKNQTYKNIEYIIIDGGSTDNTINIIKKNQDHISHWISEPDKGLYDAMNKGVKIANGDLIGTINSDDWYELDAIRLVVDTYLKNPNVKVIHSNRYDVYSDNTRKVYAYNPSVFKLKYLSMTFSHPSMFVTREVYQQYSYNIALKSYADYQFSLMVFMNNNKFVHIDKPLVNFRVGGISGQLSLREELQQGFIARNNAGLNVFENIFALFLRILTKTFLTHKKK</sequence>
<protein>
    <submittedName>
        <fullName evidence="2">Glycosyltransferase</fullName>
    </submittedName>
</protein>
<dbReference type="RefSeq" id="WP_208231952.1">
    <property type="nucleotide sequence ID" value="NZ_JAGEVG010000001.1"/>
</dbReference>
<dbReference type="SUPFAM" id="SSF53448">
    <property type="entry name" value="Nucleotide-diphospho-sugar transferases"/>
    <property type="match status" value="1"/>
</dbReference>
<dbReference type="Pfam" id="PF00535">
    <property type="entry name" value="Glycos_transf_2"/>
    <property type="match status" value="1"/>
</dbReference>